<feature type="region of interest" description="Disordered" evidence="4">
    <location>
        <begin position="208"/>
        <end position="231"/>
    </location>
</feature>
<comment type="caution">
    <text evidence="7">The sequence shown here is derived from an EMBL/GenBank/DDBJ whole genome shotgun (WGS) entry which is preliminary data.</text>
</comment>
<feature type="domain" description="UTP25 NTP hydrolase-like" evidence="6">
    <location>
        <begin position="172"/>
        <end position="441"/>
    </location>
</feature>
<evidence type="ECO:0000313" key="7">
    <source>
        <dbReference type="EMBL" id="EKX74240.1"/>
    </source>
</evidence>
<dbReference type="KEGG" id="beq:BEWA_042780"/>
<dbReference type="GO" id="GO:0000462">
    <property type="term" value="P:maturation of SSU-rRNA from tricistronic rRNA transcript (SSU-rRNA, 5.8S rRNA, LSU-rRNA)"/>
    <property type="evidence" value="ECO:0007669"/>
    <property type="project" value="TreeGrafter"/>
</dbReference>
<dbReference type="InterPro" id="IPR010678">
    <property type="entry name" value="UTP25"/>
</dbReference>
<dbReference type="VEuPathDB" id="PiroplasmaDB:BEWA_042780"/>
<feature type="domain" description="UTP25 C-terminal" evidence="5">
    <location>
        <begin position="458"/>
        <end position="625"/>
    </location>
</feature>
<evidence type="ECO:0000313" key="8">
    <source>
        <dbReference type="Proteomes" id="UP000031512"/>
    </source>
</evidence>
<comment type="similarity">
    <text evidence="2">Belongs to the UTP25 family.</text>
</comment>
<dbReference type="Proteomes" id="UP000031512">
    <property type="component" value="Unassembled WGS sequence"/>
</dbReference>
<evidence type="ECO:0000259" key="5">
    <source>
        <dbReference type="Pfam" id="PF06862"/>
    </source>
</evidence>
<dbReference type="InterPro" id="IPR053939">
    <property type="entry name" value="UTP25_C"/>
</dbReference>
<name>L1LG53_THEEQ</name>
<dbReference type="eggNOG" id="KOG2340">
    <property type="taxonomic scope" value="Eukaryota"/>
</dbReference>
<evidence type="ECO:0000256" key="2">
    <source>
        <dbReference type="ARBA" id="ARBA00009223"/>
    </source>
</evidence>
<dbReference type="PANTHER" id="PTHR12933">
    <property type="entry name" value="ORF PROTEIN-RELATED"/>
    <property type="match status" value="1"/>
</dbReference>
<proteinExistence type="inferred from homology"/>
<dbReference type="EMBL" id="ACOU01000002">
    <property type="protein sequence ID" value="EKX74240.1"/>
    <property type="molecule type" value="Genomic_DNA"/>
</dbReference>
<keyword evidence="3" id="KW-0539">Nucleus</keyword>
<evidence type="ECO:0008006" key="9">
    <source>
        <dbReference type="Google" id="ProtNLM"/>
    </source>
</evidence>
<evidence type="ECO:0000256" key="1">
    <source>
        <dbReference type="ARBA" id="ARBA00004604"/>
    </source>
</evidence>
<dbReference type="Pfam" id="PF22916">
    <property type="entry name" value="UTP25_NTPase-like"/>
    <property type="match status" value="1"/>
</dbReference>
<evidence type="ECO:0000259" key="6">
    <source>
        <dbReference type="Pfam" id="PF22916"/>
    </source>
</evidence>
<dbReference type="STRING" id="1537102.L1LG53"/>
<accession>L1LG53</accession>
<evidence type="ECO:0000256" key="3">
    <source>
        <dbReference type="ARBA" id="ARBA00023242"/>
    </source>
</evidence>
<dbReference type="GO" id="GO:0019843">
    <property type="term" value="F:rRNA binding"/>
    <property type="evidence" value="ECO:0007669"/>
    <property type="project" value="TreeGrafter"/>
</dbReference>
<protein>
    <recommendedName>
        <fullName evidence="9">U3 small nucleolar RNA-associated protein 25</fullName>
    </recommendedName>
</protein>
<dbReference type="OrthoDB" id="10264378at2759"/>
<comment type="subcellular location">
    <subcellularLocation>
        <location evidence="1">Nucleus</location>
        <location evidence="1">Nucleolus</location>
    </subcellularLocation>
</comment>
<evidence type="ECO:0000256" key="4">
    <source>
        <dbReference type="SAM" id="MobiDB-lite"/>
    </source>
</evidence>
<dbReference type="Pfam" id="PF06862">
    <property type="entry name" value="Utp25_C"/>
    <property type="match status" value="1"/>
</dbReference>
<dbReference type="PANTHER" id="PTHR12933:SF0">
    <property type="entry name" value="U3 SMALL NUCLEOLAR RNA-ASSOCIATED PROTEIN 25 HOMOLOG"/>
    <property type="match status" value="1"/>
</dbReference>
<dbReference type="GO" id="GO:0032040">
    <property type="term" value="C:small-subunit processome"/>
    <property type="evidence" value="ECO:0007669"/>
    <property type="project" value="TreeGrafter"/>
</dbReference>
<organism evidence="7 8">
    <name type="scientific">Theileria equi strain WA</name>
    <dbReference type="NCBI Taxonomy" id="1537102"/>
    <lineage>
        <taxon>Eukaryota</taxon>
        <taxon>Sar</taxon>
        <taxon>Alveolata</taxon>
        <taxon>Apicomplexa</taxon>
        <taxon>Aconoidasida</taxon>
        <taxon>Piroplasmida</taxon>
        <taxon>Theileriidae</taxon>
        <taxon>Theileria</taxon>
    </lineage>
</organism>
<gene>
    <name evidence="7" type="ORF">BEWA_042780</name>
</gene>
<dbReference type="RefSeq" id="XP_004833692.1">
    <property type="nucleotide sequence ID" value="XM_004833635.1"/>
</dbReference>
<keyword evidence="8" id="KW-1185">Reference proteome</keyword>
<dbReference type="InterPro" id="IPR053940">
    <property type="entry name" value="UTP25_NTPase-like"/>
</dbReference>
<dbReference type="AlphaFoldDB" id="L1LG53"/>
<dbReference type="GeneID" id="15807688"/>
<dbReference type="GO" id="GO:0034511">
    <property type="term" value="F:U3 snoRNA binding"/>
    <property type="evidence" value="ECO:0007669"/>
    <property type="project" value="InterPro"/>
</dbReference>
<sequence>MLNSVTHDEEEESALDKLFKLICKDKNRKRVNPESLECDNFGEFNIPELTEESDAESDVASEITADPLPRDLYESFNDDYETFLSSNAPIVGECFVDHPLFASYKVKSKTPVLERVLKSNAVPDPVENGSYYFISKNLIKKLHKLSKDAENKVDIPQLSNRIRYLFHCINSYLDVLYVDHHTRNLDAVRFVCSLHIANHISKGSIKKLDSTENDGKVDNKDLGNENTHNRSEGFTRPKVLVLCGLRCIAYEIITYLLMLLPPSKSDESLERFENEFSLGEDDLSDQVEMFSKTKKPQDFVNTFSGNQDDAFKVGIRYQSGILHLFTPFYSSDIIVASPLGLRSIVGHKGDGDSDYDFLSSIEIVVCDRIDIIKFQNWRLFSDLWKLINQPLVKWRDGDISKIRMSVIDGQIGEYRQNILVSCSRNAVFNSLFKNGKNKRGSIRLFSPYTSDYILLGSRCKIQQFFIKVPASNIKQANEELLDYFIDNMMDNLHEVKEVLIVLADYTQYYRICKKLKASNLEYLTCHESNTSKQMTFSRQKFYSGSVPILITTFRLLFFKRYLFKGASRIFLLQPPEYAPMYKDLLRMVDPGKNNSIVCYYTLFHTALLEPIVGTSRIAWLIKAPDTHIIQFH</sequence>
<reference evidence="7 8" key="1">
    <citation type="journal article" date="2012" name="BMC Genomics">
        <title>Comparative genomic analysis and phylogenetic position of Theileria equi.</title>
        <authorList>
            <person name="Kappmeyer L.S."/>
            <person name="Thiagarajan M."/>
            <person name="Herndon D.R."/>
            <person name="Ramsay J.D."/>
            <person name="Caler E."/>
            <person name="Djikeng A."/>
            <person name="Gillespie J.J."/>
            <person name="Lau A.O."/>
            <person name="Roalson E.H."/>
            <person name="Silva J.C."/>
            <person name="Silva M.G."/>
            <person name="Suarez C.E."/>
            <person name="Ueti M.W."/>
            <person name="Nene V.M."/>
            <person name="Mealey R.H."/>
            <person name="Knowles D.P."/>
            <person name="Brayton K.A."/>
        </authorList>
    </citation>
    <scope>NUCLEOTIDE SEQUENCE [LARGE SCALE GENOMIC DNA]</scope>
    <source>
        <strain evidence="7 8">WA</strain>
    </source>
</reference>